<evidence type="ECO:0000256" key="2">
    <source>
        <dbReference type="ARBA" id="ARBA00022737"/>
    </source>
</evidence>
<dbReference type="SUPFAM" id="SSF52540">
    <property type="entry name" value="P-loop containing nucleoside triphosphate hydrolases"/>
    <property type="match status" value="2"/>
</dbReference>
<dbReference type="GO" id="GO:0016887">
    <property type="term" value="F:ATP hydrolysis activity"/>
    <property type="evidence" value="ECO:0007669"/>
    <property type="project" value="InterPro"/>
</dbReference>
<sequence length="321" mass="34891">MTFSKRQAIEVARACLAPVLLRGVAQPLILLDEPTSALDRRDEEIFFRLMRRVKSAGSLLFVSHRLSEVMNHADIICVLKDGRLVATLSPDGTDENDLHRLMVGRERSADHYYQQRQGNAEGNPVRLEARGLGLAGAFHDVSLQVRAGEVLGIGGLLDSGKSALGKAVAGITPPDHGEVRLEGRLARRPDIRRFIRQGLGYIPAERLTDGLIARFSVAWNFSLAGGAATCSPIGWDCGAAAANSGKRSAISNSCEYAPPPPVWRVHGSPAAISKRWCWRAGFAAAPGCWCWTIRPAGWTPARKRRSTASSVNSPRRAWPLC</sequence>
<keyword evidence="1" id="KW-0813">Transport</keyword>
<evidence type="ECO:0000313" key="6">
    <source>
        <dbReference type="EMBL" id="XBS71534.1"/>
    </source>
</evidence>
<dbReference type="Pfam" id="PF00005">
    <property type="entry name" value="ABC_tran"/>
    <property type="match status" value="1"/>
</dbReference>
<dbReference type="InterPro" id="IPR027417">
    <property type="entry name" value="P-loop_NTPase"/>
</dbReference>
<evidence type="ECO:0000256" key="3">
    <source>
        <dbReference type="ARBA" id="ARBA00022741"/>
    </source>
</evidence>
<accession>A0AAU7QER2</accession>
<gene>
    <name evidence="6" type="ORF">ABK905_11775</name>
</gene>
<organism evidence="6">
    <name type="scientific">Acerihabitans sp. KWT182</name>
    <dbReference type="NCBI Taxonomy" id="3157919"/>
    <lineage>
        <taxon>Bacteria</taxon>
        <taxon>Pseudomonadati</taxon>
        <taxon>Pseudomonadota</taxon>
        <taxon>Gammaproteobacteria</taxon>
        <taxon>Enterobacterales</taxon>
        <taxon>Pectobacteriaceae</taxon>
        <taxon>Acerihabitans</taxon>
    </lineage>
</organism>
<proteinExistence type="predicted"/>
<feature type="domain" description="ABC transporter" evidence="5">
    <location>
        <begin position="139"/>
        <end position="216"/>
    </location>
</feature>
<evidence type="ECO:0000256" key="4">
    <source>
        <dbReference type="ARBA" id="ARBA00022840"/>
    </source>
</evidence>
<keyword evidence="4 6" id="KW-0067">ATP-binding</keyword>
<dbReference type="AlphaFoldDB" id="A0AAU7QER2"/>
<dbReference type="PANTHER" id="PTHR43790">
    <property type="entry name" value="CARBOHYDRATE TRANSPORT ATP-BINDING PROTEIN MG119-RELATED"/>
    <property type="match status" value="1"/>
</dbReference>
<keyword evidence="2" id="KW-0677">Repeat</keyword>
<dbReference type="GO" id="GO:0005524">
    <property type="term" value="F:ATP binding"/>
    <property type="evidence" value="ECO:0007669"/>
    <property type="project" value="UniProtKB-KW"/>
</dbReference>
<dbReference type="InterPro" id="IPR003439">
    <property type="entry name" value="ABC_transporter-like_ATP-bd"/>
</dbReference>
<reference evidence="6" key="1">
    <citation type="submission" date="2024-06" db="EMBL/GenBank/DDBJ databases">
        <authorList>
            <person name="Coelho C."/>
            <person name="Bento M."/>
            <person name="Garcia E."/>
            <person name="Camelo A."/>
            <person name="Brandao I."/>
            <person name="Espirito Santo C."/>
            <person name="Trovao J."/>
            <person name="Verissimo A."/>
            <person name="Costa J."/>
            <person name="Tiago I."/>
        </authorList>
    </citation>
    <scope>NUCLEOTIDE SEQUENCE</scope>
    <source>
        <strain evidence="6">KWT182</strain>
    </source>
</reference>
<dbReference type="Gene3D" id="3.40.50.300">
    <property type="entry name" value="P-loop containing nucleotide triphosphate hydrolases"/>
    <property type="match status" value="2"/>
</dbReference>
<protein>
    <submittedName>
        <fullName evidence="6">ATP-binding cassette domain-containing protein</fullName>
    </submittedName>
</protein>
<evidence type="ECO:0000256" key="1">
    <source>
        <dbReference type="ARBA" id="ARBA00022448"/>
    </source>
</evidence>
<name>A0AAU7QER2_9GAMM</name>
<dbReference type="PANTHER" id="PTHR43790:SF9">
    <property type="entry name" value="GALACTOFURANOSE TRANSPORTER ATP-BINDING PROTEIN YTFR"/>
    <property type="match status" value="1"/>
</dbReference>
<keyword evidence="3" id="KW-0547">Nucleotide-binding</keyword>
<dbReference type="EMBL" id="CP157947">
    <property type="protein sequence ID" value="XBS71534.1"/>
    <property type="molecule type" value="Genomic_DNA"/>
</dbReference>
<dbReference type="InterPro" id="IPR050107">
    <property type="entry name" value="ABC_carbohydrate_import_ATPase"/>
</dbReference>
<evidence type="ECO:0000259" key="5">
    <source>
        <dbReference type="Pfam" id="PF00005"/>
    </source>
</evidence>